<reference evidence="2" key="1">
    <citation type="journal article" date="2020" name="mSystems">
        <title>Genome- and Community-Level Interaction Insights into Carbon Utilization and Element Cycling Functions of Hydrothermarchaeota in Hydrothermal Sediment.</title>
        <authorList>
            <person name="Zhou Z."/>
            <person name="Liu Y."/>
            <person name="Xu W."/>
            <person name="Pan J."/>
            <person name="Luo Z.H."/>
            <person name="Li M."/>
        </authorList>
    </citation>
    <scope>NUCLEOTIDE SEQUENCE [LARGE SCALE GENOMIC DNA]</scope>
    <source>
        <strain evidence="2">SpSt-417</strain>
    </source>
</reference>
<proteinExistence type="predicted"/>
<dbReference type="AlphaFoldDB" id="A0A7C4XV07"/>
<evidence type="ECO:0000259" key="1">
    <source>
        <dbReference type="Pfam" id="PF13524"/>
    </source>
</evidence>
<evidence type="ECO:0000313" key="2">
    <source>
        <dbReference type="EMBL" id="HGW29522.1"/>
    </source>
</evidence>
<dbReference type="EMBL" id="DSRT01000062">
    <property type="protein sequence ID" value="HGW29522.1"/>
    <property type="molecule type" value="Genomic_DNA"/>
</dbReference>
<name>A0A7C4XV07_UNCKA</name>
<gene>
    <name evidence="2" type="ORF">ENR63_01195</name>
</gene>
<feature type="domain" description="Spore protein YkvP/CgeB glycosyl transferase-like" evidence="1">
    <location>
        <begin position="189"/>
        <end position="340"/>
    </location>
</feature>
<protein>
    <recommendedName>
        <fullName evidence="1">Spore protein YkvP/CgeB glycosyl transferase-like domain-containing protein</fullName>
    </recommendedName>
</protein>
<accession>A0A7C4XV07</accession>
<organism evidence="2">
    <name type="scientific">candidate division WWE3 bacterium</name>
    <dbReference type="NCBI Taxonomy" id="2053526"/>
    <lineage>
        <taxon>Bacteria</taxon>
        <taxon>Katanobacteria</taxon>
    </lineage>
</organism>
<sequence>MKILYHINSLETVYAARFIYEGYKTAFKEMGHEFFTYTASDDLEKTLEEVNPDMMITSLNWYNLKYLDLDLIKKYRNRGMVLFMQLTSWQVISTQLGGLGLKNDPVLVKLIKDGSAGDVFFHWIEKDGYNMEGFTEETGCTFHTILLAADTSRFYPDYDSNYISDISYVGSYIPEKRKIMRERLFPLMKKYNTKVYGSDWNVVDRVIGFVQKVGQYFNLPVLKGLRRLSLSLEAERKVYSSSTISLNIHEEHQRRNGMDFNERTFKIIASGGFEICDNVAALRRYFNEEELVIAENTKDWFEKIDYFVRNPEKRIKIIEAGRKKVLAEHTYKNRVAQFIDIYKKHKGLV</sequence>
<dbReference type="Pfam" id="PF13524">
    <property type="entry name" value="Glyco_trans_1_2"/>
    <property type="match status" value="1"/>
</dbReference>
<dbReference type="InterPro" id="IPR055259">
    <property type="entry name" value="YkvP/CgeB_Glyco_trans-like"/>
</dbReference>
<comment type="caution">
    <text evidence="2">The sequence shown here is derived from an EMBL/GenBank/DDBJ whole genome shotgun (WGS) entry which is preliminary data.</text>
</comment>
<dbReference type="SUPFAM" id="SSF53756">
    <property type="entry name" value="UDP-Glycosyltransferase/glycogen phosphorylase"/>
    <property type="match status" value="1"/>
</dbReference>